<gene>
    <name evidence="2" type="ORF">ECPE_LOCUS14146</name>
</gene>
<feature type="compositionally biased region" description="Basic residues" evidence="1">
    <location>
        <begin position="17"/>
        <end position="29"/>
    </location>
</feature>
<organism evidence="4">
    <name type="scientific">Echinostoma caproni</name>
    <dbReference type="NCBI Taxonomy" id="27848"/>
    <lineage>
        <taxon>Eukaryota</taxon>
        <taxon>Metazoa</taxon>
        <taxon>Spiralia</taxon>
        <taxon>Lophotrochozoa</taxon>
        <taxon>Platyhelminthes</taxon>
        <taxon>Trematoda</taxon>
        <taxon>Digenea</taxon>
        <taxon>Plagiorchiida</taxon>
        <taxon>Echinostomata</taxon>
        <taxon>Echinostomatoidea</taxon>
        <taxon>Echinostomatidae</taxon>
        <taxon>Echinostoma</taxon>
    </lineage>
</organism>
<dbReference type="AlphaFoldDB" id="A0A183B4L1"/>
<protein>
    <submittedName>
        <fullName evidence="2 4">Uncharacterized protein</fullName>
    </submittedName>
</protein>
<evidence type="ECO:0000313" key="2">
    <source>
        <dbReference type="EMBL" id="VDP91418.1"/>
    </source>
</evidence>
<accession>A0A183B4L1</accession>
<name>A0A183B4L1_9TREM</name>
<feature type="region of interest" description="Disordered" evidence="1">
    <location>
        <begin position="15"/>
        <end position="37"/>
    </location>
</feature>
<dbReference type="EMBL" id="UZAN01056819">
    <property type="protein sequence ID" value="VDP91418.1"/>
    <property type="molecule type" value="Genomic_DNA"/>
</dbReference>
<sequence length="87" mass="9741">MSLCTCHTAPCSTRRLLPSRKRRSVRRKSGSAGIRSKKQQSIDAYLIRSSSQTHAKVGIFDENLIHGLRKYPVSSGFSELPHNHGLH</sequence>
<evidence type="ECO:0000313" key="4">
    <source>
        <dbReference type="WBParaSite" id="ECPE_0001418601-mRNA-1"/>
    </source>
</evidence>
<proteinExistence type="predicted"/>
<dbReference type="WBParaSite" id="ECPE_0001418601-mRNA-1">
    <property type="protein sequence ID" value="ECPE_0001418601-mRNA-1"/>
    <property type="gene ID" value="ECPE_0001418601"/>
</dbReference>
<reference evidence="2 3" key="2">
    <citation type="submission" date="2018-11" db="EMBL/GenBank/DDBJ databases">
        <authorList>
            <consortium name="Pathogen Informatics"/>
        </authorList>
    </citation>
    <scope>NUCLEOTIDE SEQUENCE [LARGE SCALE GENOMIC DNA]</scope>
    <source>
        <strain evidence="2 3">Egypt</strain>
    </source>
</reference>
<keyword evidence="3" id="KW-1185">Reference proteome</keyword>
<evidence type="ECO:0000313" key="3">
    <source>
        <dbReference type="Proteomes" id="UP000272942"/>
    </source>
</evidence>
<evidence type="ECO:0000256" key="1">
    <source>
        <dbReference type="SAM" id="MobiDB-lite"/>
    </source>
</evidence>
<dbReference type="Proteomes" id="UP000272942">
    <property type="component" value="Unassembled WGS sequence"/>
</dbReference>
<reference evidence="4" key="1">
    <citation type="submission" date="2016-06" db="UniProtKB">
        <authorList>
            <consortium name="WormBaseParasite"/>
        </authorList>
    </citation>
    <scope>IDENTIFICATION</scope>
</reference>